<dbReference type="PANTHER" id="PTHR43084:SF1">
    <property type="entry name" value="PERSULFIDE DIOXYGENASE ETHE1, MITOCHONDRIAL"/>
    <property type="match status" value="1"/>
</dbReference>
<dbReference type="Gene3D" id="3.40.250.10">
    <property type="entry name" value="Rhodanese-like domain"/>
    <property type="match status" value="2"/>
</dbReference>
<comment type="caution">
    <text evidence="3">The sequence shown here is derived from an EMBL/GenBank/DDBJ whole genome shotgun (WGS) entry which is preliminary data.</text>
</comment>
<protein>
    <submittedName>
        <fullName evidence="3">Rhodanese-like domain-containing protein</fullName>
    </submittedName>
</protein>
<dbReference type="Pfam" id="PF00753">
    <property type="entry name" value="Lactamase_B"/>
    <property type="match status" value="1"/>
</dbReference>
<feature type="domain" description="Rhodanese" evidence="2">
    <location>
        <begin position="268"/>
        <end position="359"/>
    </location>
</feature>
<dbReference type="Pfam" id="PF00581">
    <property type="entry name" value="Rhodanese"/>
    <property type="match status" value="2"/>
</dbReference>
<reference evidence="4" key="1">
    <citation type="journal article" date="2019" name="Int. J. Syst. Evol. Microbiol.">
        <title>The Global Catalogue of Microorganisms (GCM) 10K type strain sequencing project: providing services to taxonomists for standard genome sequencing and annotation.</title>
        <authorList>
            <consortium name="The Broad Institute Genomics Platform"/>
            <consortium name="The Broad Institute Genome Sequencing Center for Infectious Disease"/>
            <person name="Wu L."/>
            <person name="Ma J."/>
        </authorList>
    </citation>
    <scope>NUCLEOTIDE SEQUENCE [LARGE SCALE GENOMIC DNA]</scope>
    <source>
        <strain evidence="4">CECT 8010</strain>
    </source>
</reference>
<dbReference type="CDD" id="cd07724">
    <property type="entry name" value="POD-like_MBL-fold"/>
    <property type="match status" value="1"/>
</dbReference>
<dbReference type="PANTHER" id="PTHR43084">
    <property type="entry name" value="PERSULFIDE DIOXYGENASE ETHE1"/>
    <property type="match status" value="1"/>
</dbReference>
<dbReference type="PROSITE" id="PS50206">
    <property type="entry name" value="RHODANESE_3"/>
    <property type="match status" value="2"/>
</dbReference>
<evidence type="ECO:0000259" key="2">
    <source>
        <dbReference type="PROSITE" id="PS50206"/>
    </source>
</evidence>
<evidence type="ECO:0000313" key="3">
    <source>
        <dbReference type="EMBL" id="MFC4230400.1"/>
    </source>
</evidence>
<gene>
    <name evidence="3" type="ORF">ACFOW1_00755</name>
</gene>
<name>A0ABV8PT41_9BACT</name>
<dbReference type="InterPro" id="IPR001763">
    <property type="entry name" value="Rhodanese-like_dom"/>
</dbReference>
<dbReference type="SMART" id="SM00849">
    <property type="entry name" value="Lactamase_B"/>
    <property type="match status" value="1"/>
</dbReference>
<keyword evidence="4" id="KW-1185">Reference proteome</keyword>
<dbReference type="InterPro" id="IPR001279">
    <property type="entry name" value="Metallo-B-lactamas"/>
</dbReference>
<dbReference type="InterPro" id="IPR051682">
    <property type="entry name" value="Mito_Persulfide_Diox"/>
</dbReference>
<sequence>MHVEQIYTGCLAQGAYYISSNGEAAIIDPLREPAPYIKRLEKDNVRLKYVFETHFHADFVSGHIDLSHQTGAAIVYGPMANPDFEAIIAKDNQILTIGDISIQVLHTPGHTLESTTYLLKDENGKDYCIFSGDTLFLGDVGRPDLAQKAANMTQDDLAGLLYESLMTKIMPLADDVIVYPAHGAGSACGKNMMKETIDTLGNQKQVNYALKQPNKSAFITAVTQGLLPPPSYFGLNVAMNKHGYASFESILNKGMQALTPDEFEAIAENTEALILDTRAAVDFYQGFIPQSINIGLNGDFAPWVGTLIVNVQQPILLVTAVGAEEESVTRLSRVGFDNILGHLHNGFKAWRSAAKNVDAVERISAEQFAKEVTTETDYVIDIRKETEYIVGHVEKAYNKPLDDINEWISDIDPKVHFYMHCGSGYRSMIAASILHARGYRNFTEVAGGFKAISNTGLPIADFVC</sequence>
<dbReference type="SMART" id="SM00450">
    <property type="entry name" value="RHOD"/>
    <property type="match status" value="2"/>
</dbReference>
<dbReference type="Gene3D" id="3.60.15.10">
    <property type="entry name" value="Ribonuclease Z/Hydroxyacylglutathione hydrolase-like"/>
    <property type="match status" value="1"/>
</dbReference>
<dbReference type="CDD" id="cd00158">
    <property type="entry name" value="RHOD"/>
    <property type="match status" value="2"/>
</dbReference>
<dbReference type="InterPro" id="IPR036873">
    <property type="entry name" value="Rhodanese-like_dom_sf"/>
</dbReference>
<keyword evidence="1" id="KW-0479">Metal-binding</keyword>
<evidence type="ECO:0000313" key="4">
    <source>
        <dbReference type="Proteomes" id="UP001595906"/>
    </source>
</evidence>
<accession>A0ABV8PT41</accession>
<dbReference type="Proteomes" id="UP001595906">
    <property type="component" value="Unassembled WGS sequence"/>
</dbReference>
<dbReference type="RefSeq" id="WP_379011536.1">
    <property type="nucleotide sequence ID" value="NZ_JBHSDC010000002.1"/>
</dbReference>
<dbReference type="InterPro" id="IPR036866">
    <property type="entry name" value="RibonucZ/Hydroxyglut_hydro"/>
</dbReference>
<dbReference type="SUPFAM" id="SSF56281">
    <property type="entry name" value="Metallo-hydrolase/oxidoreductase"/>
    <property type="match status" value="1"/>
</dbReference>
<evidence type="ECO:0000256" key="1">
    <source>
        <dbReference type="ARBA" id="ARBA00022723"/>
    </source>
</evidence>
<dbReference type="SUPFAM" id="SSF52821">
    <property type="entry name" value="Rhodanese/Cell cycle control phosphatase"/>
    <property type="match status" value="2"/>
</dbReference>
<organism evidence="3 4">
    <name type="scientific">Parasediminibacterium paludis</name>
    <dbReference type="NCBI Taxonomy" id="908966"/>
    <lineage>
        <taxon>Bacteria</taxon>
        <taxon>Pseudomonadati</taxon>
        <taxon>Bacteroidota</taxon>
        <taxon>Chitinophagia</taxon>
        <taxon>Chitinophagales</taxon>
        <taxon>Chitinophagaceae</taxon>
        <taxon>Parasediminibacterium</taxon>
    </lineage>
</organism>
<dbReference type="EMBL" id="JBHSDC010000002">
    <property type="protein sequence ID" value="MFC4230400.1"/>
    <property type="molecule type" value="Genomic_DNA"/>
</dbReference>
<proteinExistence type="predicted"/>
<dbReference type="InterPro" id="IPR044528">
    <property type="entry name" value="POD-like_MBL-fold"/>
</dbReference>
<feature type="domain" description="Rhodanese" evidence="2">
    <location>
        <begin position="373"/>
        <end position="461"/>
    </location>
</feature>